<dbReference type="KEGG" id="amol:AMOL_1315"/>
<dbReference type="Pfam" id="PF04657">
    <property type="entry name" value="DMT_YdcZ"/>
    <property type="match status" value="1"/>
</dbReference>
<keyword evidence="1" id="KW-0812">Transmembrane</keyword>
<dbReference type="PANTHER" id="PTHR34821">
    <property type="entry name" value="INNER MEMBRANE PROTEIN YDCZ"/>
    <property type="match status" value="1"/>
</dbReference>
<dbReference type="GO" id="GO:0005886">
    <property type="term" value="C:plasma membrane"/>
    <property type="evidence" value="ECO:0007669"/>
    <property type="project" value="TreeGrafter"/>
</dbReference>
<keyword evidence="4" id="KW-1185">Reference proteome</keyword>
<protein>
    <submittedName>
        <fullName evidence="2">Inner membrane exporter, YdcZ family</fullName>
    </submittedName>
</protein>
<gene>
    <name evidence="2" type="ORF">AMOL_1315</name>
    <name evidence="3" type="ORF">CPU12_09010</name>
</gene>
<evidence type="ECO:0000313" key="4">
    <source>
        <dbReference type="Proteomes" id="UP000221222"/>
    </source>
</evidence>
<proteinExistence type="predicted"/>
<evidence type="ECO:0000313" key="5">
    <source>
        <dbReference type="Proteomes" id="UP000262712"/>
    </source>
</evidence>
<organism evidence="3 4">
    <name type="scientific">Malaciobacter molluscorum LMG 25693</name>
    <dbReference type="NCBI Taxonomy" id="870501"/>
    <lineage>
        <taxon>Bacteria</taxon>
        <taxon>Pseudomonadati</taxon>
        <taxon>Campylobacterota</taxon>
        <taxon>Epsilonproteobacteria</taxon>
        <taxon>Campylobacterales</taxon>
        <taxon>Arcobacteraceae</taxon>
        <taxon>Malaciobacter</taxon>
    </lineage>
</organism>
<dbReference type="RefSeq" id="WP_099342781.1">
    <property type="nucleotide sequence ID" value="NZ_CP032098.1"/>
</dbReference>
<dbReference type="PANTHER" id="PTHR34821:SF2">
    <property type="entry name" value="INNER MEMBRANE PROTEIN YDCZ"/>
    <property type="match status" value="1"/>
</dbReference>
<feature type="transmembrane region" description="Helical" evidence="1">
    <location>
        <begin position="6"/>
        <end position="29"/>
    </location>
</feature>
<reference evidence="2 5" key="2">
    <citation type="submission" date="2018-08" db="EMBL/GenBank/DDBJ databases">
        <title>Complete genome of the Arcobacter molluscorum type strain LMG 25693.</title>
        <authorList>
            <person name="Miller W.G."/>
            <person name="Yee E."/>
            <person name="Bono J.L."/>
        </authorList>
    </citation>
    <scope>NUCLEOTIDE SEQUENCE [LARGE SCALE GENOMIC DNA]</scope>
    <source>
        <strain evidence="2 5">CECT 7696</strain>
    </source>
</reference>
<dbReference type="EMBL" id="CP032098">
    <property type="protein sequence ID" value="AXX92291.1"/>
    <property type="molecule type" value="Genomic_DNA"/>
</dbReference>
<sequence length="152" mass="16787">MTDSKIFYVLLIMLSGAVMPIQSALNLYLAKWSGSFTFASMISFFVGTVCLIVVVLLFSKVSFSSLDFSQTPPFYAWLGGFLGAFFVTMVIISAPKIGMTSMFLSIISGQLLMSIIIDKYGFFGFDIKEVSITKIVAVIFVITGTWLYTLDK</sequence>
<dbReference type="Proteomes" id="UP000221222">
    <property type="component" value="Unassembled WGS sequence"/>
</dbReference>
<keyword evidence="1" id="KW-0472">Membrane</keyword>
<keyword evidence="1" id="KW-1133">Transmembrane helix</keyword>
<name>A0A2G1DGW9_9BACT</name>
<dbReference type="AlphaFoldDB" id="A0A2G1DGW9"/>
<evidence type="ECO:0000313" key="2">
    <source>
        <dbReference type="EMBL" id="AXX92291.1"/>
    </source>
</evidence>
<dbReference type="Proteomes" id="UP000262712">
    <property type="component" value="Chromosome"/>
</dbReference>
<accession>A0A2G1DGW9</accession>
<evidence type="ECO:0000256" key="1">
    <source>
        <dbReference type="SAM" id="Phobius"/>
    </source>
</evidence>
<feature type="transmembrane region" description="Helical" evidence="1">
    <location>
        <begin position="74"/>
        <end position="92"/>
    </location>
</feature>
<evidence type="ECO:0000313" key="3">
    <source>
        <dbReference type="EMBL" id="PHO17723.1"/>
    </source>
</evidence>
<dbReference type="InterPro" id="IPR006750">
    <property type="entry name" value="YdcZ"/>
</dbReference>
<reference evidence="3 4" key="1">
    <citation type="submission" date="2017-09" db="EMBL/GenBank/DDBJ databases">
        <title>Arcobacter canalis sp. nov., a new species isolated from a water canal contaminated with urban sewage.</title>
        <authorList>
            <person name="Perez-Cataluna A."/>
            <person name="Salas-Masso N."/>
            <person name="Figueras M.J."/>
        </authorList>
    </citation>
    <scope>NUCLEOTIDE SEQUENCE [LARGE SCALE GENOMIC DNA]</scope>
    <source>
        <strain evidence="3 4">F98-3</strain>
    </source>
</reference>
<feature type="transmembrane region" description="Helical" evidence="1">
    <location>
        <begin position="36"/>
        <end position="59"/>
    </location>
</feature>
<feature type="transmembrane region" description="Helical" evidence="1">
    <location>
        <begin position="104"/>
        <end position="125"/>
    </location>
</feature>
<dbReference type="EMBL" id="NXFY01000013">
    <property type="protein sequence ID" value="PHO17723.1"/>
    <property type="molecule type" value="Genomic_DNA"/>
</dbReference>
<feature type="transmembrane region" description="Helical" evidence="1">
    <location>
        <begin position="131"/>
        <end position="150"/>
    </location>
</feature>